<dbReference type="InterPro" id="IPR001584">
    <property type="entry name" value="Integrase_cat-core"/>
</dbReference>
<dbReference type="AlphaFoldDB" id="A0A8K1D9X8"/>
<dbReference type="EMBL" id="SWJQ01001552">
    <property type="protein sequence ID" value="TRZ07970.1"/>
    <property type="molecule type" value="Genomic_DNA"/>
</dbReference>
<comment type="caution">
    <text evidence="17">The sequence shown here is derived from an EMBL/GenBank/DDBJ whole genome shotgun (WGS) entry which is preliminary data.</text>
</comment>
<keyword evidence="4" id="KW-0548">Nucleotidyltransferase</keyword>
<evidence type="ECO:0000256" key="4">
    <source>
        <dbReference type="ARBA" id="ARBA00022695"/>
    </source>
</evidence>
<feature type="region of interest" description="Disordered" evidence="13">
    <location>
        <begin position="429"/>
        <end position="457"/>
    </location>
</feature>
<evidence type="ECO:0000259" key="16">
    <source>
        <dbReference type="PROSITE" id="PS51027"/>
    </source>
</evidence>
<reference evidence="17" key="1">
    <citation type="submission" date="2019-04" db="EMBL/GenBank/DDBJ databases">
        <title>Genome assembly of Zosterops borbonicus 15179.</title>
        <authorList>
            <person name="Leroy T."/>
            <person name="Anselmetti Y."/>
            <person name="Tilak M.-K."/>
            <person name="Nabholz B."/>
        </authorList>
    </citation>
    <scope>NUCLEOTIDE SEQUENCE</scope>
    <source>
        <strain evidence="17">HGM_15179</strain>
        <tissue evidence="17">Muscle</tissue>
    </source>
</reference>
<protein>
    <recommendedName>
        <fullName evidence="2">ribonuclease H</fullName>
        <ecNumber evidence="2">3.1.26.4</ecNumber>
    </recommendedName>
</protein>
<dbReference type="Proteomes" id="UP000796761">
    <property type="component" value="Unassembled WGS sequence"/>
</dbReference>
<dbReference type="EC" id="3.1.26.4" evidence="2"/>
<dbReference type="InterPro" id="IPR043502">
    <property type="entry name" value="DNA/RNA_pol_sf"/>
</dbReference>
<feature type="domain" description="Integrase catalytic" evidence="15">
    <location>
        <begin position="206"/>
        <end position="369"/>
    </location>
</feature>
<proteinExistence type="inferred from homology"/>
<keyword evidence="5" id="KW-0540">Nuclease</keyword>
<dbReference type="PROSITE" id="PS50994">
    <property type="entry name" value="INTEGRASE"/>
    <property type="match status" value="1"/>
</dbReference>
<dbReference type="SUPFAM" id="SSF56672">
    <property type="entry name" value="DNA/RNA polymerases"/>
    <property type="match status" value="1"/>
</dbReference>
<dbReference type="GO" id="GO:0015074">
    <property type="term" value="P:DNA integration"/>
    <property type="evidence" value="ECO:0007669"/>
    <property type="project" value="UniProtKB-KW"/>
</dbReference>
<dbReference type="OrthoDB" id="9308938at2759"/>
<keyword evidence="9" id="KW-0229">DNA integration</keyword>
<evidence type="ECO:0000256" key="11">
    <source>
        <dbReference type="ARBA" id="ARBA00023125"/>
    </source>
</evidence>
<evidence type="ECO:0000313" key="18">
    <source>
        <dbReference type="Proteomes" id="UP000796761"/>
    </source>
</evidence>
<dbReference type="PROSITE" id="PS50878">
    <property type="entry name" value="RT_POL"/>
    <property type="match status" value="1"/>
</dbReference>
<keyword evidence="10" id="KW-0695">RNA-directed DNA polymerase</keyword>
<evidence type="ECO:0000256" key="8">
    <source>
        <dbReference type="ARBA" id="ARBA00022801"/>
    </source>
</evidence>
<dbReference type="Gene3D" id="3.30.70.270">
    <property type="match status" value="2"/>
</dbReference>
<dbReference type="Gene3D" id="2.30.30.10">
    <property type="entry name" value="Integrase, C-terminal domain superfamily, retroviral"/>
    <property type="match status" value="1"/>
</dbReference>
<evidence type="ECO:0000256" key="7">
    <source>
        <dbReference type="ARBA" id="ARBA00022759"/>
    </source>
</evidence>
<keyword evidence="3" id="KW-0808">Transferase</keyword>
<evidence type="ECO:0000256" key="3">
    <source>
        <dbReference type="ARBA" id="ARBA00022679"/>
    </source>
</evidence>
<feature type="DNA-binding region" description="Integrase-type" evidence="12">
    <location>
        <begin position="381"/>
        <end position="428"/>
    </location>
</feature>
<keyword evidence="6" id="KW-0479">Metal-binding</keyword>
<evidence type="ECO:0000259" key="15">
    <source>
        <dbReference type="PROSITE" id="PS50994"/>
    </source>
</evidence>
<sequence>MCQLFVDWALQPIRQHFSDALIYHYMDNILIATKRPLPKTKIDWLISQLEHQGLTVMPEKIQRSAPWKYLGWLITDAQICPQKITLHDNITTLYDAQKLFGDLQCVQTIVGITNDDLLPFLPWLCGSDANSSRVCASEQQKALIQVSEKLQRGWSVRVELLPLSLFLSNAEACTLAIVFHWQKKKGENRSDQKFDSAAIVIEWMFLPVQPKCRVMSRTDAFAALIRKGRDRIVEIDRKEPADISIPVKDEDLEWLLRHSVALQEALLGFAVMGVPMEIKTDNGPAYVGQRVARFMQKWGVKHTTGIPRSSTGQAIVERANCTLKEYLAKQKQTDDIDVVSRLSKVLFTLNYLCLAEGREEPAVVIHHHAVKEGRPQAIPGLYVYYKNMQMSEWQGPSQVLFNSRGYMCVSTDAGPVWVLSRFTRVCPPERIPSDSENDLDDNNLPGTPSDDPEPDQN</sequence>
<dbReference type="GO" id="GO:0003677">
    <property type="term" value="F:DNA binding"/>
    <property type="evidence" value="ECO:0007669"/>
    <property type="project" value="UniProtKB-KW"/>
</dbReference>
<dbReference type="InterPro" id="IPR000477">
    <property type="entry name" value="RT_dom"/>
</dbReference>
<dbReference type="SUPFAM" id="SSF50122">
    <property type="entry name" value="DNA-binding domain of retroviral integrase"/>
    <property type="match status" value="1"/>
</dbReference>
<evidence type="ECO:0000256" key="2">
    <source>
        <dbReference type="ARBA" id="ARBA00012180"/>
    </source>
</evidence>
<dbReference type="PROSITE" id="PS51027">
    <property type="entry name" value="INTEGRASE_DBD"/>
    <property type="match status" value="1"/>
</dbReference>
<dbReference type="InterPro" id="IPR036862">
    <property type="entry name" value="Integrase_C_dom_sf_retrovir"/>
</dbReference>
<dbReference type="GO" id="GO:0003964">
    <property type="term" value="F:RNA-directed DNA polymerase activity"/>
    <property type="evidence" value="ECO:0007669"/>
    <property type="project" value="UniProtKB-KW"/>
</dbReference>
<dbReference type="InterPro" id="IPR043128">
    <property type="entry name" value="Rev_trsase/Diguanyl_cyclase"/>
</dbReference>
<evidence type="ECO:0000256" key="10">
    <source>
        <dbReference type="ARBA" id="ARBA00022918"/>
    </source>
</evidence>
<dbReference type="InterPro" id="IPR001037">
    <property type="entry name" value="Integrase_C_retrovir"/>
</dbReference>
<accession>A0A8K1D9X8</accession>
<dbReference type="GO" id="GO:0046872">
    <property type="term" value="F:metal ion binding"/>
    <property type="evidence" value="ECO:0007669"/>
    <property type="project" value="UniProtKB-KW"/>
</dbReference>
<evidence type="ECO:0000259" key="14">
    <source>
        <dbReference type="PROSITE" id="PS50878"/>
    </source>
</evidence>
<keyword evidence="11" id="KW-0238">DNA-binding</keyword>
<evidence type="ECO:0000256" key="5">
    <source>
        <dbReference type="ARBA" id="ARBA00022722"/>
    </source>
</evidence>
<dbReference type="InterPro" id="IPR036397">
    <property type="entry name" value="RNaseH_sf"/>
</dbReference>
<evidence type="ECO:0000313" key="17">
    <source>
        <dbReference type="EMBL" id="TRZ07970.1"/>
    </source>
</evidence>
<dbReference type="SUPFAM" id="SSF53098">
    <property type="entry name" value="Ribonuclease H-like"/>
    <property type="match status" value="1"/>
</dbReference>
<evidence type="ECO:0000256" key="9">
    <source>
        <dbReference type="ARBA" id="ARBA00022908"/>
    </source>
</evidence>
<comment type="similarity">
    <text evidence="1">Belongs to the beta type-B retroviral polymerase family. HERV class-II K(HML-2) pol subfamily.</text>
</comment>
<dbReference type="GO" id="GO:0004523">
    <property type="term" value="F:RNA-DNA hybrid ribonuclease activity"/>
    <property type="evidence" value="ECO:0007669"/>
    <property type="project" value="UniProtKB-EC"/>
</dbReference>
<gene>
    <name evidence="17" type="ORF">HGM15179_019138</name>
</gene>
<dbReference type="Pfam" id="PF00552">
    <property type="entry name" value="IN_DBD_C"/>
    <property type="match status" value="1"/>
</dbReference>
<keyword evidence="18" id="KW-1185">Reference proteome</keyword>
<name>A0A8K1D9X8_9PASS</name>
<dbReference type="Gene3D" id="3.30.420.10">
    <property type="entry name" value="Ribonuclease H-like superfamily/Ribonuclease H"/>
    <property type="match status" value="1"/>
</dbReference>
<evidence type="ECO:0000256" key="13">
    <source>
        <dbReference type="SAM" id="MobiDB-lite"/>
    </source>
</evidence>
<dbReference type="InterPro" id="IPR012337">
    <property type="entry name" value="RNaseH-like_sf"/>
</dbReference>
<keyword evidence="7" id="KW-0255">Endonuclease</keyword>
<dbReference type="GO" id="GO:0035613">
    <property type="term" value="F:RNA stem-loop binding"/>
    <property type="evidence" value="ECO:0007669"/>
    <property type="project" value="TreeGrafter"/>
</dbReference>
<evidence type="ECO:0000256" key="12">
    <source>
        <dbReference type="PROSITE-ProRule" id="PRU00506"/>
    </source>
</evidence>
<feature type="domain" description="Integrase-type" evidence="16">
    <location>
        <begin position="381"/>
        <end position="428"/>
    </location>
</feature>
<evidence type="ECO:0000256" key="1">
    <source>
        <dbReference type="ARBA" id="ARBA00010879"/>
    </source>
</evidence>
<organism evidence="17 18">
    <name type="scientific">Zosterops borbonicus</name>
    <dbReference type="NCBI Taxonomy" id="364589"/>
    <lineage>
        <taxon>Eukaryota</taxon>
        <taxon>Metazoa</taxon>
        <taxon>Chordata</taxon>
        <taxon>Craniata</taxon>
        <taxon>Vertebrata</taxon>
        <taxon>Euteleostomi</taxon>
        <taxon>Archelosauria</taxon>
        <taxon>Archosauria</taxon>
        <taxon>Dinosauria</taxon>
        <taxon>Saurischia</taxon>
        <taxon>Theropoda</taxon>
        <taxon>Coelurosauria</taxon>
        <taxon>Aves</taxon>
        <taxon>Neognathae</taxon>
        <taxon>Neoaves</taxon>
        <taxon>Telluraves</taxon>
        <taxon>Australaves</taxon>
        <taxon>Passeriformes</taxon>
        <taxon>Sylvioidea</taxon>
        <taxon>Zosteropidae</taxon>
        <taxon>Zosterops</taxon>
    </lineage>
</organism>
<dbReference type="PANTHER" id="PTHR41694">
    <property type="entry name" value="ENDOGENOUS RETROVIRUS GROUP K MEMBER POL PROTEIN"/>
    <property type="match status" value="1"/>
</dbReference>
<evidence type="ECO:0000256" key="6">
    <source>
        <dbReference type="ARBA" id="ARBA00022723"/>
    </source>
</evidence>
<feature type="domain" description="Reverse transcriptase" evidence="14">
    <location>
        <begin position="1"/>
        <end position="74"/>
    </location>
</feature>
<keyword evidence="8" id="KW-0378">Hydrolase</keyword>
<dbReference type="PANTHER" id="PTHR41694:SF3">
    <property type="entry name" value="RNA-DIRECTED DNA POLYMERASE-RELATED"/>
    <property type="match status" value="1"/>
</dbReference>